<sequence length="198" mass="21851">MDENKGLNDLLKSIMGVVPSVIRLPETRSMLDKIPTLDSRIIADEVGKIVADMPLLISILRILPFVIGTVFNVLKSIVTVLQRVSAKTFDDIVSLVIKGVDFGMINDFLKNVPQLEKNLLKPIIKGVTASLDMSNVGKIVNSTIELILDILPDVSELLPNLISAINLKEIIPRFLQMLPQLLKSVVELIPQVVLSRQP</sequence>
<accession>A0A520KRJ7</accession>
<comment type="caution">
    <text evidence="1">The sequence shown here is derived from an EMBL/GenBank/DDBJ whole genome shotgun (WGS) entry which is preliminary data.</text>
</comment>
<organism evidence="1 2">
    <name type="scientific">Methanoliparum thermophilum</name>
    <dbReference type="NCBI Taxonomy" id="2491083"/>
    <lineage>
        <taxon>Archaea</taxon>
        <taxon>Methanobacteriati</taxon>
        <taxon>Methanobacteriota</taxon>
        <taxon>Candidatus Methanoliparia</taxon>
        <taxon>Candidatus Methanoliparales</taxon>
        <taxon>Candidatus Methanoliparaceae</taxon>
        <taxon>Candidatus Methanoliparum</taxon>
    </lineage>
</organism>
<reference evidence="1 2" key="1">
    <citation type="journal article" date="2019" name="Nat. Microbiol.">
        <title>Wide diversity of methane and short-chain alkane metabolisms in uncultured archaea.</title>
        <authorList>
            <person name="Borrel G."/>
            <person name="Adam P.S."/>
            <person name="McKay L.J."/>
            <person name="Chen L.X."/>
            <person name="Sierra-Garcia I.N."/>
            <person name="Sieber C.M."/>
            <person name="Letourneur Q."/>
            <person name="Ghozlane A."/>
            <person name="Andersen G.L."/>
            <person name="Li W.J."/>
            <person name="Hallam S.J."/>
            <person name="Muyzer G."/>
            <person name="de Oliveira V.M."/>
            <person name="Inskeep W.P."/>
            <person name="Banfield J.F."/>
            <person name="Gribaldo S."/>
        </authorList>
    </citation>
    <scope>NUCLEOTIDE SEQUENCE [LARGE SCALE GENOMIC DNA]</scope>
    <source>
        <strain evidence="1">NM1a</strain>
    </source>
</reference>
<protein>
    <submittedName>
        <fullName evidence="1">Uncharacterized protein</fullName>
    </submittedName>
</protein>
<dbReference type="Proteomes" id="UP000317158">
    <property type="component" value="Unassembled WGS sequence"/>
</dbReference>
<evidence type="ECO:0000313" key="1">
    <source>
        <dbReference type="EMBL" id="RZN64267.1"/>
    </source>
</evidence>
<gene>
    <name evidence="1" type="ORF">EF806_05030</name>
</gene>
<dbReference type="AlphaFoldDB" id="A0A520KRJ7"/>
<evidence type="ECO:0000313" key="2">
    <source>
        <dbReference type="Proteomes" id="UP000317158"/>
    </source>
</evidence>
<dbReference type="EMBL" id="RXIF01000008">
    <property type="protein sequence ID" value="RZN64267.1"/>
    <property type="molecule type" value="Genomic_DNA"/>
</dbReference>
<name>A0A520KRJ7_METT2</name>
<proteinExistence type="predicted"/>